<protein>
    <submittedName>
        <fullName evidence="9">Acetylornithine deacetylase</fullName>
    </submittedName>
</protein>
<keyword evidence="4" id="KW-0479">Metal-binding</keyword>
<proteinExistence type="inferred from homology"/>
<dbReference type="Pfam" id="PF07687">
    <property type="entry name" value="M20_dimer"/>
    <property type="match status" value="1"/>
</dbReference>
<dbReference type="NCBIfam" id="NF005306">
    <property type="entry name" value="PRK06837.1"/>
    <property type="match status" value="1"/>
</dbReference>
<dbReference type="Gene3D" id="3.40.630.10">
    <property type="entry name" value="Zn peptidases"/>
    <property type="match status" value="1"/>
</dbReference>
<evidence type="ECO:0000259" key="8">
    <source>
        <dbReference type="Pfam" id="PF07687"/>
    </source>
</evidence>
<dbReference type="EMBL" id="QGGT01000002">
    <property type="protein sequence ID" value="PWK34839.1"/>
    <property type="molecule type" value="Genomic_DNA"/>
</dbReference>
<evidence type="ECO:0000256" key="5">
    <source>
        <dbReference type="ARBA" id="ARBA00022801"/>
    </source>
</evidence>
<evidence type="ECO:0000256" key="7">
    <source>
        <dbReference type="ARBA" id="ARBA00023285"/>
    </source>
</evidence>
<organism evidence="9 10">
    <name type="scientific">Cupriavidus plantarum</name>
    <dbReference type="NCBI Taxonomy" id="942865"/>
    <lineage>
        <taxon>Bacteria</taxon>
        <taxon>Pseudomonadati</taxon>
        <taxon>Pseudomonadota</taxon>
        <taxon>Betaproteobacteria</taxon>
        <taxon>Burkholderiales</taxon>
        <taxon>Burkholderiaceae</taxon>
        <taxon>Cupriavidus</taxon>
    </lineage>
</organism>
<evidence type="ECO:0000256" key="4">
    <source>
        <dbReference type="ARBA" id="ARBA00022723"/>
    </source>
</evidence>
<evidence type="ECO:0000313" key="9">
    <source>
        <dbReference type="EMBL" id="PWK34839.1"/>
    </source>
</evidence>
<dbReference type="OrthoDB" id="7055905at2"/>
<keyword evidence="5" id="KW-0378">Hydrolase</keyword>
<feature type="domain" description="Peptidase M20 dimerisation" evidence="8">
    <location>
        <begin position="227"/>
        <end position="342"/>
    </location>
</feature>
<dbReference type="GO" id="GO:0016787">
    <property type="term" value="F:hydrolase activity"/>
    <property type="evidence" value="ECO:0007669"/>
    <property type="project" value="UniProtKB-KW"/>
</dbReference>
<dbReference type="Proteomes" id="UP000245754">
    <property type="component" value="Unassembled WGS sequence"/>
</dbReference>
<evidence type="ECO:0000256" key="2">
    <source>
        <dbReference type="ARBA" id="ARBA00001947"/>
    </source>
</evidence>
<dbReference type="SUPFAM" id="SSF53187">
    <property type="entry name" value="Zn-dependent exopeptidases"/>
    <property type="match status" value="1"/>
</dbReference>
<keyword evidence="10" id="KW-1185">Reference proteome</keyword>
<dbReference type="GO" id="GO:0046872">
    <property type="term" value="F:metal ion binding"/>
    <property type="evidence" value="ECO:0007669"/>
    <property type="project" value="UniProtKB-KW"/>
</dbReference>
<dbReference type="SUPFAM" id="SSF55031">
    <property type="entry name" value="Bacterial exopeptidase dimerisation domain"/>
    <property type="match status" value="1"/>
</dbReference>
<comment type="similarity">
    <text evidence="3">Belongs to the peptidase M20A family.</text>
</comment>
<comment type="cofactor">
    <cofactor evidence="1">
        <name>Co(2+)</name>
        <dbReference type="ChEBI" id="CHEBI:48828"/>
    </cofactor>
</comment>
<dbReference type="AlphaFoldDB" id="A0A316EUJ9"/>
<sequence length="452" mass="48789">MGSLSLSAVKPFATAGVQAPVPPPLPDALRARIIDAVERGFDTQTEMLRQLVRIPSQRGAEAASQDYMAAAYRQRGYAVDHWRIDVDAIRHLPGFSPVAVSYDNAYNVVGTHRGRTQAGRSLIINGHIDVVPVGPLDKWTVDPYGGDIIDGWLYGRGSGDMKAGLLAGVAALDALRAIGLQPAGTVHLQSVVEEECTGNGALACLARGYRADAAFILEPFEPKLMRAQVGPMWFQVQVEGDPQHASAFAGAGANAIEKAIFLIGELKQLEVEWNARKTQTRHYCNHPHPINFNLGKIAGGDWGSSVPAWCHFDMRVAVYPGQSLAAARAEIEAFIAAAAARDPFLAKHPPRVVYHGFMAEGYALEDADEAEAVLRSSHERVFGRALEEHSTSAATDARFFGLYADTPAIVYGPLCKMPHGFDEAVDLDSLRRVTQTLALFIAGWCGVEPVEG</sequence>
<dbReference type="Gene3D" id="3.30.70.360">
    <property type="match status" value="1"/>
</dbReference>
<dbReference type="InterPro" id="IPR033687">
    <property type="entry name" value="YodQ-like"/>
</dbReference>
<comment type="caution">
    <text evidence="9">The sequence shown here is derived from an EMBL/GenBank/DDBJ whole genome shotgun (WGS) entry which is preliminary data.</text>
</comment>
<reference evidence="9 10" key="1">
    <citation type="submission" date="2018-05" db="EMBL/GenBank/DDBJ databases">
        <title>Genomic Encyclopedia of Type Strains, Phase IV (KMG-V): Genome sequencing to study the core and pangenomes of soil and plant-associated prokaryotes.</title>
        <authorList>
            <person name="Whitman W."/>
        </authorList>
    </citation>
    <scope>NUCLEOTIDE SEQUENCE [LARGE SCALE GENOMIC DNA]</scope>
    <source>
        <strain evidence="9 10">SLV-132</strain>
    </source>
</reference>
<dbReference type="NCBIfam" id="TIGR01910">
    <property type="entry name" value="DapE-ArgE"/>
    <property type="match status" value="1"/>
</dbReference>
<keyword evidence="7" id="KW-0170">Cobalt</keyword>
<dbReference type="PANTHER" id="PTHR43808:SF25">
    <property type="entry name" value="PEPTIDASE M20 DIMERISATION DOMAIN-CONTAINING PROTEIN"/>
    <property type="match status" value="1"/>
</dbReference>
<dbReference type="InterPro" id="IPR010182">
    <property type="entry name" value="ArgE/DapE"/>
</dbReference>
<accession>A0A316EUJ9</accession>
<evidence type="ECO:0000256" key="6">
    <source>
        <dbReference type="ARBA" id="ARBA00022833"/>
    </source>
</evidence>
<dbReference type="InterPro" id="IPR050072">
    <property type="entry name" value="Peptidase_M20A"/>
</dbReference>
<evidence type="ECO:0000256" key="1">
    <source>
        <dbReference type="ARBA" id="ARBA00001941"/>
    </source>
</evidence>
<evidence type="ECO:0000313" key="10">
    <source>
        <dbReference type="Proteomes" id="UP000245754"/>
    </source>
</evidence>
<dbReference type="InterPro" id="IPR036264">
    <property type="entry name" value="Bact_exopeptidase_dim_dom"/>
</dbReference>
<dbReference type="PANTHER" id="PTHR43808">
    <property type="entry name" value="ACETYLORNITHINE DEACETYLASE"/>
    <property type="match status" value="1"/>
</dbReference>
<comment type="cofactor">
    <cofactor evidence="2">
        <name>Zn(2+)</name>
        <dbReference type="ChEBI" id="CHEBI:29105"/>
    </cofactor>
</comment>
<dbReference type="InterPro" id="IPR002933">
    <property type="entry name" value="Peptidase_M20"/>
</dbReference>
<name>A0A316EUJ9_9BURK</name>
<gene>
    <name evidence="9" type="ORF">C7419_102112</name>
</gene>
<dbReference type="InterPro" id="IPR011650">
    <property type="entry name" value="Peptidase_M20_dimer"/>
</dbReference>
<dbReference type="CDD" id="cd03895">
    <property type="entry name" value="M20_ArgE_DapE-like"/>
    <property type="match status" value="1"/>
</dbReference>
<dbReference type="Pfam" id="PF01546">
    <property type="entry name" value="Peptidase_M20"/>
    <property type="match status" value="1"/>
</dbReference>
<keyword evidence="6" id="KW-0862">Zinc</keyword>
<evidence type="ECO:0000256" key="3">
    <source>
        <dbReference type="ARBA" id="ARBA00006247"/>
    </source>
</evidence>